<gene>
    <name evidence="4" type="ORF">CKF58_05905</name>
</gene>
<keyword evidence="2" id="KW-1133">Transmembrane helix</keyword>
<feature type="region of interest" description="Disordered" evidence="1">
    <location>
        <begin position="274"/>
        <end position="293"/>
    </location>
</feature>
<dbReference type="Proteomes" id="UP000265916">
    <property type="component" value="Unassembled WGS sequence"/>
</dbReference>
<dbReference type="InterPro" id="IPR007621">
    <property type="entry name" value="TPM_dom"/>
</dbReference>
<evidence type="ECO:0000259" key="3">
    <source>
        <dbReference type="Pfam" id="PF04536"/>
    </source>
</evidence>
<dbReference type="Pfam" id="PF04536">
    <property type="entry name" value="TPM_phosphatase"/>
    <property type="match status" value="1"/>
</dbReference>
<feature type="domain" description="TPM" evidence="3">
    <location>
        <begin position="44"/>
        <end position="166"/>
    </location>
</feature>
<name>A0A3A1YFY4_9GAMM</name>
<dbReference type="OrthoDB" id="9810918at2"/>
<keyword evidence="2" id="KW-0472">Membrane</keyword>
<dbReference type="EMBL" id="NRJG01000106">
    <property type="protein sequence ID" value="RIY36461.1"/>
    <property type="molecule type" value="Genomic_DNA"/>
</dbReference>
<dbReference type="Gene3D" id="3.10.310.50">
    <property type="match status" value="1"/>
</dbReference>
<proteinExistence type="predicted"/>
<evidence type="ECO:0000256" key="1">
    <source>
        <dbReference type="SAM" id="MobiDB-lite"/>
    </source>
</evidence>
<accession>A0A3A1YFY4</accession>
<evidence type="ECO:0000256" key="2">
    <source>
        <dbReference type="SAM" id="Phobius"/>
    </source>
</evidence>
<reference evidence="4 5" key="1">
    <citation type="submission" date="2017-08" db="EMBL/GenBank/DDBJ databases">
        <title>Reclassification of Bisgaard taxon 37 and 44.</title>
        <authorList>
            <person name="Christensen H."/>
        </authorList>
    </citation>
    <scope>NUCLEOTIDE SEQUENCE [LARGE SCALE GENOMIC DNA]</scope>
    <source>
        <strain evidence="4 5">111</strain>
    </source>
</reference>
<evidence type="ECO:0000313" key="4">
    <source>
        <dbReference type="EMBL" id="RIY36461.1"/>
    </source>
</evidence>
<organism evidence="4 5">
    <name type="scientific">Psittacicella hinzii</name>
    <dbReference type="NCBI Taxonomy" id="2028575"/>
    <lineage>
        <taxon>Bacteria</taxon>
        <taxon>Pseudomonadati</taxon>
        <taxon>Pseudomonadota</taxon>
        <taxon>Gammaproteobacteria</taxon>
        <taxon>Pasteurellales</taxon>
        <taxon>Psittacicellaceae</taxon>
        <taxon>Psittacicella</taxon>
    </lineage>
</organism>
<sequence>MLSNYRSLNVCKFILLCLFSLVFSINNAFSLNLPKVPQNLQPANDYTNTLTAQQLATLNQKLDAFNQKGQAIIVLVLVPTTEGLKVSDYAFKLMNSWKIGDKEKQNGLLLLVAMEDRKYFFAPGPGIEGVLTDALLGSIQRHYLKPAFQEGNYYAGLNQSIDVIMQTIAGEIPESVQKVLAQESDESILDYVVPAFIFLMIGVILFYVFIADYAYRFTKNKSRPTTNNRMANMFLNVLWLIGSIEQSNRAKRREHQRNNRDNDRNDGFKGFTNFGGGGFGGGGSRGGGAGGSW</sequence>
<keyword evidence="2" id="KW-0812">Transmembrane</keyword>
<keyword evidence="5" id="KW-1185">Reference proteome</keyword>
<protein>
    <recommendedName>
        <fullName evidence="3">TPM domain-containing protein</fullName>
    </recommendedName>
</protein>
<dbReference type="AlphaFoldDB" id="A0A3A1YFY4"/>
<dbReference type="PANTHER" id="PTHR30373:SF2">
    <property type="entry name" value="UPF0603 PROTEIN YGCG"/>
    <property type="match status" value="1"/>
</dbReference>
<feature type="transmembrane region" description="Helical" evidence="2">
    <location>
        <begin position="191"/>
        <end position="215"/>
    </location>
</feature>
<evidence type="ECO:0000313" key="5">
    <source>
        <dbReference type="Proteomes" id="UP000265916"/>
    </source>
</evidence>
<dbReference type="PANTHER" id="PTHR30373">
    <property type="entry name" value="UPF0603 PROTEIN YGCG"/>
    <property type="match status" value="1"/>
</dbReference>
<comment type="caution">
    <text evidence="4">The sequence shown here is derived from an EMBL/GenBank/DDBJ whole genome shotgun (WGS) entry which is preliminary data.</text>
</comment>